<sequence>MNLLLLTFGQKQENHYQAVFCILTFLKDSQIKNIIMITDYPEFYRFLGDKVRIISIDENTLADWKGKNDFFWRIKIKALELAIHQYPNEHLLYVDSDTFLASNLQNIAQKLDKHIGLMHTFEYQLSAKNQGETVKRMYSTLKNKAFFDVVINEQSEMWNAGVIALPKTSAKKIIMLSLALCDAICETPCPCRLVEQFSFSLALNHLTELHPCDDVIGHYWGNKSEWNQLINQFFVNALLKQKTLAQCVEELNEFNWRSLPLEKKLRSTNSKLKRLIDKLFPHKHIKYLA</sequence>
<evidence type="ECO:0000313" key="1">
    <source>
        <dbReference type="EMBL" id="OOF43711.1"/>
    </source>
</evidence>
<gene>
    <name evidence="1" type="ORF">BKK51_11195</name>
    <name evidence="2" type="ORF">BKK52_02670</name>
</gene>
<evidence type="ECO:0008006" key="5">
    <source>
        <dbReference type="Google" id="ProtNLM"/>
    </source>
</evidence>
<keyword evidence="4" id="KW-1185">Reference proteome</keyword>
<reference evidence="3 4" key="1">
    <citation type="submission" date="2016-10" db="EMBL/GenBank/DDBJ databases">
        <title>Rodentibacter gen. nov. and new species.</title>
        <authorList>
            <person name="Christensen H."/>
        </authorList>
    </citation>
    <scope>NUCLEOTIDE SEQUENCE [LARGE SCALE GENOMIC DNA]</scope>
    <source>
        <strain evidence="1 3">H1983213011</strain>
        <strain evidence="2 4">H1987082031</strain>
    </source>
</reference>
<dbReference type="EMBL" id="MLHL01000014">
    <property type="protein sequence ID" value="OOF49739.1"/>
    <property type="molecule type" value="Genomic_DNA"/>
</dbReference>
<dbReference type="SUPFAM" id="SSF53448">
    <property type="entry name" value="Nucleotide-diphospho-sugar transferases"/>
    <property type="match status" value="1"/>
</dbReference>
<evidence type="ECO:0000313" key="3">
    <source>
        <dbReference type="Proteomes" id="UP000188728"/>
    </source>
</evidence>
<proteinExistence type="predicted"/>
<protein>
    <recommendedName>
        <fullName evidence="5">Glycosyl transferase</fullName>
    </recommendedName>
</protein>
<dbReference type="InterPro" id="IPR029044">
    <property type="entry name" value="Nucleotide-diphossugar_trans"/>
</dbReference>
<accession>A0A1V3INK8</accession>
<dbReference type="EMBL" id="MLHK01000068">
    <property type="protein sequence ID" value="OOF43711.1"/>
    <property type="molecule type" value="Genomic_DNA"/>
</dbReference>
<evidence type="ECO:0000313" key="2">
    <source>
        <dbReference type="EMBL" id="OOF49739.1"/>
    </source>
</evidence>
<dbReference type="RefSeq" id="WP_077421135.1">
    <property type="nucleotide sequence ID" value="NZ_MLHK01000068.1"/>
</dbReference>
<comment type="caution">
    <text evidence="1">The sequence shown here is derived from an EMBL/GenBank/DDBJ whole genome shotgun (WGS) entry which is preliminary data.</text>
</comment>
<dbReference type="Proteomes" id="UP000189161">
    <property type="component" value="Unassembled WGS sequence"/>
</dbReference>
<dbReference type="OrthoDB" id="850028at2"/>
<dbReference type="Proteomes" id="UP000188728">
    <property type="component" value="Unassembled WGS sequence"/>
</dbReference>
<accession>A0A1V3J4H7</accession>
<organism evidence="1 3">
    <name type="scientific">Rodentibacter trehalosifermentans</name>
    <dbReference type="NCBI Taxonomy" id="1908263"/>
    <lineage>
        <taxon>Bacteria</taxon>
        <taxon>Pseudomonadati</taxon>
        <taxon>Pseudomonadota</taxon>
        <taxon>Gammaproteobacteria</taxon>
        <taxon>Pasteurellales</taxon>
        <taxon>Pasteurellaceae</taxon>
        <taxon>Rodentibacter</taxon>
    </lineage>
</organism>
<name>A0A1V3INK8_9PAST</name>
<evidence type="ECO:0000313" key="4">
    <source>
        <dbReference type="Proteomes" id="UP000189161"/>
    </source>
</evidence>
<dbReference type="AlphaFoldDB" id="A0A1V3INK8"/>